<comment type="caution">
    <text evidence="1">The sequence shown here is derived from an EMBL/GenBank/DDBJ whole genome shotgun (WGS) entry which is preliminary data.</text>
</comment>
<accession>A0ABW0QWR9</accession>
<dbReference type="InterPro" id="IPR027417">
    <property type="entry name" value="P-loop_NTPase"/>
</dbReference>
<dbReference type="PANTHER" id="PTHR37816:SF2">
    <property type="entry name" value="DNA TOPOLOGY MODULATION PROTEIN FLAR-RELATED PROTEIN"/>
    <property type="match status" value="1"/>
</dbReference>
<dbReference type="EMBL" id="JBHSNC010000012">
    <property type="protein sequence ID" value="MFC5528724.1"/>
    <property type="molecule type" value="Genomic_DNA"/>
</dbReference>
<dbReference type="Proteomes" id="UP001596108">
    <property type="component" value="Unassembled WGS sequence"/>
</dbReference>
<reference evidence="2" key="1">
    <citation type="journal article" date="2019" name="Int. J. Syst. Evol. Microbiol.">
        <title>The Global Catalogue of Microorganisms (GCM) 10K type strain sequencing project: providing services to taxonomists for standard genome sequencing and annotation.</title>
        <authorList>
            <consortium name="The Broad Institute Genomics Platform"/>
            <consortium name="The Broad Institute Genome Sequencing Center for Infectious Disease"/>
            <person name="Wu L."/>
            <person name="Ma J."/>
        </authorList>
    </citation>
    <scope>NUCLEOTIDE SEQUENCE [LARGE SCALE GENOMIC DNA]</scope>
    <source>
        <strain evidence="2">CGMCC 1.18578</strain>
    </source>
</reference>
<proteinExistence type="predicted"/>
<keyword evidence="2" id="KW-1185">Reference proteome</keyword>
<gene>
    <name evidence="1" type="ORF">ACFPQ4_04550</name>
</gene>
<protein>
    <recommendedName>
        <fullName evidence="3">DNA topology modulation protein FlaR</fullName>
    </recommendedName>
</protein>
<sequence length="162" mass="19360">MARALSKEFGIRHYETDNLVWDRTEDNLRYTTEQRDTMLAEIIGGDSWIIEGVHYKWGQDSFKEADVIYIFRPNRLLRELRVCARFVKTRLGIEKGNYKQSLRSLYTMIMDWNRGYDKQGMRDILALTEIYVDKRIIVRRNAHILAHMRQRYEHGGSKEVTQ</sequence>
<evidence type="ECO:0000313" key="2">
    <source>
        <dbReference type="Proteomes" id="UP001596108"/>
    </source>
</evidence>
<dbReference type="InterPro" id="IPR052922">
    <property type="entry name" value="Cytidylate_Kinase-2"/>
</dbReference>
<dbReference type="PANTHER" id="PTHR37816">
    <property type="entry name" value="YALI0E33011P"/>
    <property type="match status" value="1"/>
</dbReference>
<name>A0ABW0QWR9_9BACL</name>
<dbReference type="RefSeq" id="WP_378110585.1">
    <property type="nucleotide sequence ID" value="NZ_JBHSNC010000012.1"/>
</dbReference>
<dbReference type="SUPFAM" id="SSF52540">
    <property type="entry name" value="P-loop containing nucleoside triphosphate hydrolases"/>
    <property type="match status" value="1"/>
</dbReference>
<organism evidence="1 2">
    <name type="scientific">Cohnella yongneupensis</name>
    <dbReference type="NCBI Taxonomy" id="425006"/>
    <lineage>
        <taxon>Bacteria</taxon>
        <taxon>Bacillati</taxon>
        <taxon>Bacillota</taxon>
        <taxon>Bacilli</taxon>
        <taxon>Bacillales</taxon>
        <taxon>Paenibacillaceae</taxon>
        <taxon>Cohnella</taxon>
    </lineage>
</organism>
<evidence type="ECO:0008006" key="3">
    <source>
        <dbReference type="Google" id="ProtNLM"/>
    </source>
</evidence>
<evidence type="ECO:0000313" key="1">
    <source>
        <dbReference type="EMBL" id="MFC5528724.1"/>
    </source>
</evidence>